<feature type="domain" description="DUF1468" evidence="2">
    <location>
        <begin position="11"/>
        <end position="164"/>
    </location>
</feature>
<dbReference type="OrthoDB" id="6167750at2"/>
<dbReference type="InterPro" id="IPR009936">
    <property type="entry name" value="DUF1468"/>
</dbReference>
<gene>
    <name evidence="3" type="ORF">SAMN04490244_112105</name>
</gene>
<organism evidence="3 4">
    <name type="scientific">Tranquillimonas rosea</name>
    <dbReference type="NCBI Taxonomy" id="641238"/>
    <lineage>
        <taxon>Bacteria</taxon>
        <taxon>Pseudomonadati</taxon>
        <taxon>Pseudomonadota</taxon>
        <taxon>Alphaproteobacteria</taxon>
        <taxon>Rhodobacterales</taxon>
        <taxon>Roseobacteraceae</taxon>
        <taxon>Tranquillimonas</taxon>
    </lineage>
</organism>
<name>A0A1H9WR93_9RHOB</name>
<sequence>MTARLYSFVAATALAGSLFLWLALQLPGGEEVTTLIGPRTWPLLILVILLALVVVMVVLLAARGPEQFVGTDEPDAPQDEVVDEAVQRDDASGFTFRHLGVLAATVAYSVAMEYTGYLVATAIFAAVATMILGERKPLRIVLTTGVAVALVAVVFDQLLNIPLP</sequence>
<evidence type="ECO:0000313" key="4">
    <source>
        <dbReference type="Proteomes" id="UP000198885"/>
    </source>
</evidence>
<feature type="transmembrane region" description="Helical" evidence="1">
    <location>
        <begin position="41"/>
        <end position="62"/>
    </location>
</feature>
<proteinExistence type="predicted"/>
<evidence type="ECO:0000256" key="1">
    <source>
        <dbReference type="SAM" id="Phobius"/>
    </source>
</evidence>
<evidence type="ECO:0000259" key="2">
    <source>
        <dbReference type="Pfam" id="PF07331"/>
    </source>
</evidence>
<evidence type="ECO:0000313" key="3">
    <source>
        <dbReference type="EMBL" id="SES36450.1"/>
    </source>
</evidence>
<dbReference type="Proteomes" id="UP000198885">
    <property type="component" value="Unassembled WGS sequence"/>
</dbReference>
<keyword evidence="1" id="KW-1133">Transmembrane helix</keyword>
<feature type="transmembrane region" description="Helical" evidence="1">
    <location>
        <begin position="117"/>
        <end position="133"/>
    </location>
</feature>
<dbReference type="Pfam" id="PF07331">
    <property type="entry name" value="TctB"/>
    <property type="match status" value="1"/>
</dbReference>
<dbReference type="AlphaFoldDB" id="A0A1H9WR93"/>
<accession>A0A1H9WR93</accession>
<dbReference type="EMBL" id="FOGU01000012">
    <property type="protein sequence ID" value="SES36450.1"/>
    <property type="molecule type" value="Genomic_DNA"/>
</dbReference>
<reference evidence="3 4" key="1">
    <citation type="submission" date="2016-10" db="EMBL/GenBank/DDBJ databases">
        <authorList>
            <person name="de Groot N.N."/>
        </authorList>
    </citation>
    <scope>NUCLEOTIDE SEQUENCE [LARGE SCALE GENOMIC DNA]</scope>
    <source>
        <strain evidence="3 4">DSM 23042</strain>
    </source>
</reference>
<keyword evidence="1" id="KW-0812">Transmembrane</keyword>
<protein>
    <submittedName>
        <fullName evidence="3">Tripartite tricarboxylate transporter TctB family protein</fullName>
    </submittedName>
</protein>
<keyword evidence="4" id="KW-1185">Reference proteome</keyword>
<dbReference type="STRING" id="641238.SAMN04490244_112105"/>
<feature type="transmembrane region" description="Helical" evidence="1">
    <location>
        <begin position="140"/>
        <end position="159"/>
    </location>
</feature>
<keyword evidence="1" id="KW-0472">Membrane</keyword>
<dbReference type="RefSeq" id="WP_092695916.1">
    <property type="nucleotide sequence ID" value="NZ_CBDDGO010000004.1"/>
</dbReference>